<comment type="caution">
    <text evidence="1">The sequence shown here is derived from an EMBL/GenBank/DDBJ whole genome shotgun (WGS) entry which is preliminary data.</text>
</comment>
<gene>
    <name evidence="1" type="ORF">LCGC14_1029360</name>
</gene>
<dbReference type="EMBL" id="LAZR01004167">
    <property type="protein sequence ID" value="KKN11156.1"/>
    <property type="molecule type" value="Genomic_DNA"/>
</dbReference>
<proteinExistence type="predicted"/>
<accession>A0A0F9QD50</accession>
<organism evidence="1">
    <name type="scientific">marine sediment metagenome</name>
    <dbReference type="NCBI Taxonomy" id="412755"/>
    <lineage>
        <taxon>unclassified sequences</taxon>
        <taxon>metagenomes</taxon>
        <taxon>ecological metagenomes</taxon>
    </lineage>
</organism>
<protein>
    <submittedName>
        <fullName evidence="1">Uncharacterized protein</fullName>
    </submittedName>
</protein>
<dbReference type="AlphaFoldDB" id="A0A0F9QD50"/>
<reference evidence="1" key="1">
    <citation type="journal article" date="2015" name="Nature">
        <title>Complex archaea that bridge the gap between prokaryotes and eukaryotes.</title>
        <authorList>
            <person name="Spang A."/>
            <person name="Saw J.H."/>
            <person name="Jorgensen S.L."/>
            <person name="Zaremba-Niedzwiedzka K."/>
            <person name="Martijn J."/>
            <person name="Lind A.E."/>
            <person name="van Eijk R."/>
            <person name="Schleper C."/>
            <person name="Guy L."/>
            <person name="Ettema T.J."/>
        </authorList>
    </citation>
    <scope>NUCLEOTIDE SEQUENCE</scope>
</reference>
<sequence>MEIILKRKVIVKKYKALLDIGIKERRSDIIALLLIAKSHNDQLSIPIICNEFIFRDNETIAKRIIQRCQDLALLDKNLKITEEGLIARDDEMIYYPFTGKYYLWVTEDPIFPQRILNIEMVNEKINLKQEIKGYKWEYVNGERIKMEIENNIISVPEWLKHVESFKNIILFNEDKKDIRIQKIEEKIEPISIEELETQIKISDKLTLLKLSGIFNDEREIPFFPNIRTIWEQILKDKYQMWDWSDESMRLRYNDVSSEEKKKFTKTFNFSDPIIEKYGKFESIDISLKIKPESDEEATLWANWLLENQFQEFMFPLIFKRYKNQISSKFHGFNIALKSVKEISEAIMSKMFMKEIPNDFWFIIAPLDVFPINFRGDE</sequence>
<evidence type="ECO:0000313" key="1">
    <source>
        <dbReference type="EMBL" id="KKN11156.1"/>
    </source>
</evidence>
<name>A0A0F9QD50_9ZZZZ</name>